<comment type="caution">
    <text evidence="1">The sequence shown here is derived from an EMBL/GenBank/DDBJ whole genome shotgun (WGS) entry which is preliminary data.</text>
</comment>
<sequence length="67" mass="7607">MVKVSVKQATAIVKQKQFKNFERPELKYILTGQHKKCGATLTHGDVKQHQLCRKIVRGNELLGAECE</sequence>
<reference evidence="1" key="1">
    <citation type="submission" date="2019-11" db="EMBL/GenBank/DDBJ databases">
        <title>The nuclear and mitochondrial genomes of Frieseomelitta varia - a highly eusocial stingless bee (Meliponini) with a permanently sterile worker caste.</title>
        <authorList>
            <person name="Freitas F.C.P."/>
            <person name="Lourenco A.P."/>
            <person name="Nunes F.M.F."/>
            <person name="Paschoal A.R."/>
            <person name="Abreu F.C.P."/>
            <person name="Barbin F.O."/>
            <person name="Bataglia L."/>
            <person name="Cardoso-Junior C.A.M."/>
            <person name="Cervoni M.S."/>
            <person name="Silva S.R."/>
            <person name="Dalarmi F."/>
            <person name="Del Lama M.A."/>
            <person name="Depintor T.S."/>
            <person name="Ferreira K.M."/>
            <person name="Goria P.S."/>
            <person name="Jaskot M.C."/>
            <person name="Lago D.C."/>
            <person name="Luna-Lucena D."/>
            <person name="Moda L.M."/>
            <person name="Nascimento L."/>
            <person name="Pedrino M."/>
            <person name="Rabico F.O."/>
            <person name="Sanches F.C."/>
            <person name="Santos D.E."/>
            <person name="Santos C.G."/>
            <person name="Vieira J."/>
            <person name="Lopes T.F."/>
            <person name="Barchuk A.R."/>
            <person name="Hartfelder K."/>
            <person name="Simoes Z.L.P."/>
            <person name="Bitondi M.M.G."/>
            <person name="Pinheiro D.G."/>
        </authorList>
    </citation>
    <scope>NUCLEOTIDE SEQUENCE</scope>
    <source>
        <strain evidence="1">USP_RPSP 00005682</strain>
        <tissue evidence="1">Whole individual</tissue>
    </source>
</reference>
<dbReference type="Proteomes" id="UP000655588">
    <property type="component" value="Unassembled WGS sequence"/>
</dbReference>
<accession>A0A833W1L7</accession>
<organism evidence="1 2">
    <name type="scientific">Frieseomelitta varia</name>
    <dbReference type="NCBI Taxonomy" id="561572"/>
    <lineage>
        <taxon>Eukaryota</taxon>
        <taxon>Metazoa</taxon>
        <taxon>Ecdysozoa</taxon>
        <taxon>Arthropoda</taxon>
        <taxon>Hexapoda</taxon>
        <taxon>Insecta</taxon>
        <taxon>Pterygota</taxon>
        <taxon>Neoptera</taxon>
        <taxon>Endopterygota</taxon>
        <taxon>Hymenoptera</taxon>
        <taxon>Apocrita</taxon>
        <taxon>Aculeata</taxon>
        <taxon>Apoidea</taxon>
        <taxon>Anthophila</taxon>
        <taxon>Apidae</taxon>
        <taxon>Frieseomelitta</taxon>
    </lineage>
</organism>
<evidence type="ECO:0000313" key="2">
    <source>
        <dbReference type="Proteomes" id="UP000655588"/>
    </source>
</evidence>
<evidence type="ECO:0000313" key="1">
    <source>
        <dbReference type="EMBL" id="KAF3430630.1"/>
    </source>
</evidence>
<protein>
    <submittedName>
        <fullName evidence="1">Uncharacterized protein</fullName>
    </submittedName>
</protein>
<dbReference type="EMBL" id="WNWW01000034">
    <property type="protein sequence ID" value="KAF3430630.1"/>
    <property type="molecule type" value="Genomic_DNA"/>
</dbReference>
<proteinExistence type="predicted"/>
<gene>
    <name evidence="1" type="ORF">E2986_13807</name>
</gene>
<dbReference type="AlphaFoldDB" id="A0A833W1L7"/>
<name>A0A833W1L7_9HYME</name>
<keyword evidence="2" id="KW-1185">Reference proteome</keyword>